<feature type="chain" id="PRO_5037932389" description="Secretion system C-terminal sorting domain-containing protein" evidence="2">
    <location>
        <begin position="21"/>
        <end position="549"/>
    </location>
</feature>
<feature type="signal peptide" evidence="2">
    <location>
        <begin position="1"/>
        <end position="20"/>
    </location>
</feature>
<protein>
    <recommendedName>
        <fullName evidence="3">Secretion system C-terminal sorting domain-containing protein</fullName>
    </recommendedName>
</protein>
<dbReference type="AlphaFoldDB" id="A0A918R4Z1"/>
<dbReference type="RefSeq" id="WP_189361244.1">
    <property type="nucleotide sequence ID" value="NZ_BMWZ01000005.1"/>
</dbReference>
<evidence type="ECO:0000256" key="1">
    <source>
        <dbReference type="ARBA" id="ARBA00022729"/>
    </source>
</evidence>
<organism evidence="4 5">
    <name type="scientific">Algibacter mikhailovii</name>
    <dbReference type="NCBI Taxonomy" id="425498"/>
    <lineage>
        <taxon>Bacteria</taxon>
        <taxon>Pseudomonadati</taxon>
        <taxon>Bacteroidota</taxon>
        <taxon>Flavobacteriia</taxon>
        <taxon>Flavobacteriales</taxon>
        <taxon>Flavobacteriaceae</taxon>
        <taxon>Algibacter</taxon>
    </lineage>
</organism>
<reference evidence="4" key="2">
    <citation type="submission" date="2020-09" db="EMBL/GenBank/DDBJ databases">
        <authorList>
            <person name="Sun Q."/>
            <person name="Kim S."/>
        </authorList>
    </citation>
    <scope>NUCLEOTIDE SEQUENCE</scope>
    <source>
        <strain evidence="4">KCTC 12710</strain>
    </source>
</reference>
<evidence type="ECO:0000256" key="2">
    <source>
        <dbReference type="SAM" id="SignalP"/>
    </source>
</evidence>
<dbReference type="InterPro" id="IPR026444">
    <property type="entry name" value="Secre_tail"/>
</dbReference>
<dbReference type="NCBIfam" id="TIGR04183">
    <property type="entry name" value="Por_Secre_tail"/>
    <property type="match status" value="1"/>
</dbReference>
<keyword evidence="5" id="KW-1185">Reference proteome</keyword>
<dbReference type="Pfam" id="PF18962">
    <property type="entry name" value="Por_Secre_tail"/>
    <property type="match status" value="1"/>
</dbReference>
<dbReference type="SUPFAM" id="SSF51445">
    <property type="entry name" value="(Trans)glycosidases"/>
    <property type="match status" value="2"/>
</dbReference>
<evidence type="ECO:0000313" key="5">
    <source>
        <dbReference type="Proteomes" id="UP000636004"/>
    </source>
</evidence>
<sequence>MKNKLVLVLILLLSINKVVSQGSVVVYNSQAGISTINGTPFFPKGIYTGNGVALSLDWENIKNQGYNIIQSYHFPNLSDANILTVMNRAEIEGVYVLFMLNQNDVSGGNLNNIIAKVNKFKNHNALYGWYLIDEPDLQGISSTKVNDAYNAIKSNDANHPVFISTFDFDGYQSGADVDMHQFYEGRPDFMKTTFLNKANGNVPRIGYIDLVNSALYNKTNTSWLAIINLHSTRFNSPRGLPEDQDAGKNVSPAQFYHSSSTLTGTERSNRGFDMQLNYVAKDIVPFGKKPVFPSSGGVYTANSNFPMTTNRFRGQVTSALAYGSNAIFGWLWENDAYSNPPGLNNRWGYYTIFHHTPTKNTSKTVLSEVSQFEDMLITAKDEDVRGNILEGNLTYRYIKKGDRELIIVVNEQPDGSPLSASIASFILPDGASTSGYMQLEGSNKSPIDLSGFTIPGRSGIFFLKGNSLSINENKLSDMVLYPNPVKESFRIKGVNNAKIQVFDARGSMVLDYNQYKGTKISVNKLQSGFYFVRVVDENKSQKTIKLVIK</sequence>
<dbReference type="Gene3D" id="3.20.20.80">
    <property type="entry name" value="Glycosidases"/>
    <property type="match status" value="1"/>
</dbReference>
<keyword evidence="1 2" id="KW-0732">Signal</keyword>
<evidence type="ECO:0000259" key="3">
    <source>
        <dbReference type="Pfam" id="PF18962"/>
    </source>
</evidence>
<reference evidence="4" key="1">
    <citation type="journal article" date="2014" name="Int. J. Syst. Evol. Microbiol.">
        <title>Complete genome sequence of Corynebacterium casei LMG S-19264T (=DSM 44701T), isolated from a smear-ripened cheese.</title>
        <authorList>
            <consortium name="US DOE Joint Genome Institute (JGI-PGF)"/>
            <person name="Walter F."/>
            <person name="Albersmeier A."/>
            <person name="Kalinowski J."/>
            <person name="Ruckert C."/>
        </authorList>
    </citation>
    <scope>NUCLEOTIDE SEQUENCE</scope>
    <source>
        <strain evidence="4">KCTC 12710</strain>
    </source>
</reference>
<gene>
    <name evidence="4" type="ORF">GCM10007028_25430</name>
</gene>
<accession>A0A918R4Z1</accession>
<dbReference type="EMBL" id="BMWZ01000005">
    <property type="protein sequence ID" value="GGZ86039.1"/>
    <property type="molecule type" value="Genomic_DNA"/>
</dbReference>
<name>A0A918R4Z1_9FLAO</name>
<feature type="domain" description="Secretion system C-terminal sorting" evidence="3">
    <location>
        <begin position="480"/>
        <end position="548"/>
    </location>
</feature>
<evidence type="ECO:0000313" key="4">
    <source>
        <dbReference type="EMBL" id="GGZ86039.1"/>
    </source>
</evidence>
<comment type="caution">
    <text evidence="4">The sequence shown here is derived from an EMBL/GenBank/DDBJ whole genome shotgun (WGS) entry which is preliminary data.</text>
</comment>
<dbReference type="InterPro" id="IPR017853">
    <property type="entry name" value="GH"/>
</dbReference>
<dbReference type="Proteomes" id="UP000636004">
    <property type="component" value="Unassembled WGS sequence"/>
</dbReference>
<proteinExistence type="predicted"/>